<keyword evidence="4" id="KW-0677">Repeat</keyword>
<keyword evidence="3" id="KW-0812">Transmembrane</keyword>
<evidence type="ECO:0000256" key="5">
    <source>
        <dbReference type="ARBA" id="ARBA00022741"/>
    </source>
</evidence>
<dbReference type="InParanoid" id="A0A2R5GWT4"/>
<dbReference type="InterPro" id="IPR027417">
    <property type="entry name" value="P-loop_NTPase"/>
</dbReference>
<dbReference type="GO" id="GO:0140359">
    <property type="term" value="F:ABC-type transporter activity"/>
    <property type="evidence" value="ECO:0007669"/>
    <property type="project" value="InterPro"/>
</dbReference>
<sequence length="331" mass="35981">DLRAEGRCVMLGNLSKTFKSERGPIHAVNQANFTMYEGQILSLLGHNGAGKTTLSNMLVGKLAPSQGEVYIGGHPVSTDMATIRGSLGVCPQHNILFPNLTVKEHFRIYAGVKGLPANEAETKITEMIAEVGLTPKTHTLSKSLSGGMKRKLHLGIALLGDSKLVVLDEPTSGQDPYSRTFTWKTIERHREGRTIILTTHYMDEADLLGDRIAIMSEGKLKCIGSSLFLKKIFGVGYQMTIEKADDGDEAKRLEVVSIVARHVPSAEVLSDVGTEIMLQLPLAASPNFQRMLAELEASAERLGIVNVGISVTSLENVFLRVAEGAENVFER</sequence>
<dbReference type="Pfam" id="PF00005">
    <property type="entry name" value="ABC_tran"/>
    <property type="match status" value="1"/>
</dbReference>
<evidence type="ECO:0000256" key="7">
    <source>
        <dbReference type="ARBA" id="ARBA00022989"/>
    </source>
</evidence>
<dbReference type="InterPro" id="IPR026082">
    <property type="entry name" value="ABCA"/>
</dbReference>
<accession>A0A2R5GWT4</accession>
<dbReference type="EMBL" id="BEYU01000629">
    <property type="protein sequence ID" value="GBG35292.1"/>
    <property type="molecule type" value="Genomic_DNA"/>
</dbReference>
<dbReference type="OrthoDB" id="10255969at2759"/>
<proteinExistence type="predicted"/>
<organism evidence="10 11">
    <name type="scientific">Hondaea fermentalgiana</name>
    <dbReference type="NCBI Taxonomy" id="2315210"/>
    <lineage>
        <taxon>Eukaryota</taxon>
        <taxon>Sar</taxon>
        <taxon>Stramenopiles</taxon>
        <taxon>Bigyra</taxon>
        <taxon>Labyrinthulomycetes</taxon>
        <taxon>Thraustochytrida</taxon>
        <taxon>Thraustochytriidae</taxon>
        <taxon>Hondaea</taxon>
    </lineage>
</organism>
<dbReference type="InterPro" id="IPR003593">
    <property type="entry name" value="AAA+_ATPase"/>
</dbReference>
<protein>
    <submittedName>
        <fullName evidence="10">ABC transporter ATP-binding protein</fullName>
    </submittedName>
</protein>
<comment type="caution">
    <text evidence="10">The sequence shown here is derived from an EMBL/GenBank/DDBJ whole genome shotgun (WGS) entry which is preliminary data.</text>
</comment>
<keyword evidence="5" id="KW-0547">Nucleotide-binding</keyword>
<reference evidence="10 11" key="1">
    <citation type="submission" date="2017-12" db="EMBL/GenBank/DDBJ databases">
        <title>Sequencing, de novo assembly and annotation of complete genome of a new Thraustochytrid species, strain FCC1311.</title>
        <authorList>
            <person name="Sedici K."/>
            <person name="Godart F."/>
            <person name="Aiese Cigliano R."/>
            <person name="Sanseverino W."/>
            <person name="Barakat M."/>
            <person name="Ortet P."/>
            <person name="Marechal E."/>
            <person name="Cagnac O."/>
            <person name="Amato A."/>
        </authorList>
    </citation>
    <scope>NUCLEOTIDE SEQUENCE [LARGE SCALE GENOMIC DNA]</scope>
</reference>
<dbReference type="GO" id="GO:0005319">
    <property type="term" value="F:lipid transporter activity"/>
    <property type="evidence" value="ECO:0007669"/>
    <property type="project" value="TreeGrafter"/>
</dbReference>
<keyword evidence="2" id="KW-0813">Transport</keyword>
<dbReference type="GO" id="GO:0016887">
    <property type="term" value="F:ATP hydrolysis activity"/>
    <property type="evidence" value="ECO:0007669"/>
    <property type="project" value="InterPro"/>
</dbReference>
<name>A0A2R5GWT4_9STRA</name>
<dbReference type="InterPro" id="IPR003439">
    <property type="entry name" value="ABC_transporter-like_ATP-bd"/>
</dbReference>
<dbReference type="CDD" id="cd03263">
    <property type="entry name" value="ABC_subfamily_A"/>
    <property type="match status" value="1"/>
</dbReference>
<dbReference type="FunFam" id="3.40.50.300:FF:000298">
    <property type="entry name" value="ATP-binding cassette sub-family A member 12"/>
    <property type="match status" value="1"/>
</dbReference>
<dbReference type="SUPFAM" id="SSF52540">
    <property type="entry name" value="P-loop containing nucleoside triphosphate hydrolases"/>
    <property type="match status" value="1"/>
</dbReference>
<feature type="non-terminal residue" evidence="10">
    <location>
        <position position="1"/>
    </location>
</feature>
<keyword evidence="6 10" id="KW-0067">ATP-binding</keyword>
<dbReference type="PROSITE" id="PS50893">
    <property type="entry name" value="ABC_TRANSPORTER_2"/>
    <property type="match status" value="1"/>
</dbReference>
<dbReference type="GO" id="GO:0016020">
    <property type="term" value="C:membrane"/>
    <property type="evidence" value="ECO:0007669"/>
    <property type="project" value="UniProtKB-SubCell"/>
</dbReference>
<keyword evidence="7" id="KW-1133">Transmembrane helix</keyword>
<feature type="domain" description="ABC transporter" evidence="9">
    <location>
        <begin position="9"/>
        <end position="242"/>
    </location>
</feature>
<evidence type="ECO:0000256" key="4">
    <source>
        <dbReference type="ARBA" id="ARBA00022737"/>
    </source>
</evidence>
<evidence type="ECO:0000313" key="10">
    <source>
        <dbReference type="EMBL" id="GBG35292.1"/>
    </source>
</evidence>
<dbReference type="Proteomes" id="UP000241890">
    <property type="component" value="Unassembled WGS sequence"/>
</dbReference>
<dbReference type="PANTHER" id="PTHR19229">
    <property type="entry name" value="ATP-BINDING CASSETTE TRANSPORTER SUBFAMILY A ABCA"/>
    <property type="match status" value="1"/>
</dbReference>
<feature type="non-terminal residue" evidence="10">
    <location>
        <position position="331"/>
    </location>
</feature>
<evidence type="ECO:0000259" key="9">
    <source>
        <dbReference type="PROSITE" id="PS50893"/>
    </source>
</evidence>
<evidence type="ECO:0000256" key="6">
    <source>
        <dbReference type="ARBA" id="ARBA00022840"/>
    </source>
</evidence>
<evidence type="ECO:0000256" key="8">
    <source>
        <dbReference type="ARBA" id="ARBA00023136"/>
    </source>
</evidence>
<keyword evidence="8" id="KW-0472">Membrane</keyword>
<evidence type="ECO:0000313" key="11">
    <source>
        <dbReference type="Proteomes" id="UP000241890"/>
    </source>
</evidence>
<evidence type="ECO:0000256" key="2">
    <source>
        <dbReference type="ARBA" id="ARBA00022448"/>
    </source>
</evidence>
<dbReference type="SMART" id="SM00382">
    <property type="entry name" value="AAA"/>
    <property type="match status" value="1"/>
</dbReference>
<dbReference type="AlphaFoldDB" id="A0A2R5GWT4"/>
<evidence type="ECO:0000256" key="3">
    <source>
        <dbReference type="ARBA" id="ARBA00022692"/>
    </source>
</evidence>
<gene>
    <name evidence="10" type="ORF">FCC1311_115152</name>
</gene>
<keyword evidence="11" id="KW-1185">Reference proteome</keyword>
<dbReference type="GO" id="GO:0005524">
    <property type="term" value="F:ATP binding"/>
    <property type="evidence" value="ECO:0007669"/>
    <property type="project" value="UniProtKB-KW"/>
</dbReference>
<dbReference type="FunCoup" id="A0A2R5GWT4">
    <property type="interactions" value="30"/>
</dbReference>
<comment type="subcellular location">
    <subcellularLocation>
        <location evidence="1">Membrane</location>
        <topology evidence="1">Multi-pass membrane protein</topology>
    </subcellularLocation>
</comment>
<dbReference type="Gene3D" id="3.40.50.300">
    <property type="entry name" value="P-loop containing nucleotide triphosphate hydrolases"/>
    <property type="match status" value="1"/>
</dbReference>
<evidence type="ECO:0000256" key="1">
    <source>
        <dbReference type="ARBA" id="ARBA00004141"/>
    </source>
</evidence>
<dbReference type="PANTHER" id="PTHR19229:SF36">
    <property type="entry name" value="ATP-BINDING CASSETTE SUB-FAMILY A MEMBER 2"/>
    <property type="match status" value="1"/>
</dbReference>